<evidence type="ECO:0000256" key="7">
    <source>
        <dbReference type="ARBA" id="ARBA00022903"/>
    </source>
</evidence>
<evidence type="ECO:0000256" key="4">
    <source>
        <dbReference type="ARBA" id="ARBA00020739"/>
    </source>
</evidence>
<comment type="function">
    <text evidence="11">Required for CpsD phosphorylation. Involved in the regulation of capsular polysaccharide biosynthesis. May be part of a complex that directs the coordinated polymerization and export to the cell surface of the capsular polysaccharide.</text>
</comment>
<evidence type="ECO:0000256" key="11">
    <source>
        <dbReference type="ARBA" id="ARBA00045736"/>
    </source>
</evidence>
<comment type="caution">
    <text evidence="15">The sequence shown here is derived from an EMBL/GenBank/DDBJ whole genome shotgun (WGS) entry which is preliminary data.</text>
</comment>
<comment type="similarity">
    <text evidence="3">Belongs to the CpsC/CapA family.</text>
</comment>
<keyword evidence="7" id="KW-0972">Capsule biogenesis/degradation</keyword>
<keyword evidence="8 12" id="KW-1133">Transmembrane helix</keyword>
<reference evidence="15 16" key="1">
    <citation type="submission" date="2020-03" db="EMBL/GenBank/DDBJ databases">
        <title>Comparative genomics of Weissella paramesenteroides.</title>
        <authorList>
            <person name="Kant R."/>
            <person name="Takala T."/>
            <person name="Saris P."/>
        </authorList>
    </citation>
    <scope>NUCLEOTIDE SEQUENCE [LARGE SCALE GENOMIC DNA]</scope>
    <source>
        <strain evidence="15 16">SJ27-4</strain>
    </source>
</reference>
<feature type="domain" description="Polysaccharide chain length determinant N-terminal" evidence="13">
    <location>
        <begin position="5"/>
        <end position="94"/>
    </location>
</feature>
<evidence type="ECO:0000256" key="10">
    <source>
        <dbReference type="ARBA" id="ARBA00023169"/>
    </source>
</evidence>
<dbReference type="Proteomes" id="UP001215461">
    <property type="component" value="Unassembled WGS sequence"/>
</dbReference>
<evidence type="ECO:0000259" key="13">
    <source>
        <dbReference type="Pfam" id="PF02706"/>
    </source>
</evidence>
<dbReference type="Pfam" id="PF02706">
    <property type="entry name" value="Wzz"/>
    <property type="match status" value="1"/>
</dbReference>
<dbReference type="RefSeq" id="WP_277362177.1">
    <property type="nucleotide sequence ID" value="NZ_JAANXN010000004.1"/>
</dbReference>
<dbReference type="GO" id="GO:0000271">
    <property type="term" value="P:polysaccharide biosynthetic process"/>
    <property type="evidence" value="ECO:0007669"/>
    <property type="project" value="UniProtKB-KW"/>
</dbReference>
<proteinExistence type="inferred from homology"/>
<evidence type="ECO:0000256" key="9">
    <source>
        <dbReference type="ARBA" id="ARBA00023136"/>
    </source>
</evidence>
<evidence type="ECO:0000256" key="3">
    <source>
        <dbReference type="ARBA" id="ARBA00006683"/>
    </source>
</evidence>
<organism evidence="15 16">
    <name type="scientific">Weissella paramesenteroides</name>
    <name type="common">Leuconostoc paramesenteroides</name>
    <dbReference type="NCBI Taxonomy" id="1249"/>
    <lineage>
        <taxon>Bacteria</taxon>
        <taxon>Bacillati</taxon>
        <taxon>Bacillota</taxon>
        <taxon>Bacilli</taxon>
        <taxon>Lactobacillales</taxon>
        <taxon>Lactobacillaceae</taxon>
        <taxon>Weissella</taxon>
    </lineage>
</organism>
<dbReference type="Pfam" id="PF13807">
    <property type="entry name" value="GNVR"/>
    <property type="match status" value="1"/>
</dbReference>
<gene>
    <name evidence="15" type="ORF">G9403_04280</name>
</gene>
<feature type="transmembrane region" description="Helical" evidence="12">
    <location>
        <begin position="18"/>
        <end position="40"/>
    </location>
</feature>
<evidence type="ECO:0000313" key="15">
    <source>
        <dbReference type="EMBL" id="MDF8370878.1"/>
    </source>
</evidence>
<dbReference type="PANTHER" id="PTHR32309">
    <property type="entry name" value="TYROSINE-PROTEIN KINASE"/>
    <property type="match status" value="1"/>
</dbReference>
<dbReference type="EMBL" id="JAANXN010000004">
    <property type="protein sequence ID" value="MDF8370878.1"/>
    <property type="molecule type" value="Genomic_DNA"/>
</dbReference>
<dbReference type="InterPro" id="IPR032807">
    <property type="entry name" value="GNVR"/>
</dbReference>
<comment type="pathway">
    <text evidence="2">Capsule biogenesis; capsule polysaccharide biosynthesis.</text>
</comment>
<feature type="domain" description="Tyrosine-protein kinase G-rich" evidence="14">
    <location>
        <begin position="185"/>
        <end position="237"/>
    </location>
</feature>
<accession>A0ABD4XJ96</accession>
<keyword evidence="10" id="KW-0270">Exopolysaccharide synthesis</keyword>
<evidence type="ECO:0000256" key="6">
    <source>
        <dbReference type="ARBA" id="ARBA00022692"/>
    </source>
</evidence>
<dbReference type="InterPro" id="IPR050445">
    <property type="entry name" value="Bact_polysacc_biosynth/exp"/>
</dbReference>
<dbReference type="PANTHER" id="PTHR32309:SF13">
    <property type="entry name" value="FERRIC ENTEROBACTIN TRANSPORT PROTEIN FEPE"/>
    <property type="match status" value="1"/>
</dbReference>
<feature type="transmembrane region" description="Helical" evidence="12">
    <location>
        <begin position="216"/>
        <end position="235"/>
    </location>
</feature>
<dbReference type="InterPro" id="IPR003856">
    <property type="entry name" value="LPS_length_determ_N"/>
</dbReference>
<name>A0ABD4XJ96_WEIPA</name>
<evidence type="ECO:0000256" key="8">
    <source>
        <dbReference type="ARBA" id="ARBA00022989"/>
    </source>
</evidence>
<dbReference type="GO" id="GO:0005886">
    <property type="term" value="C:plasma membrane"/>
    <property type="evidence" value="ECO:0007669"/>
    <property type="project" value="UniProtKB-SubCell"/>
</dbReference>
<evidence type="ECO:0000256" key="1">
    <source>
        <dbReference type="ARBA" id="ARBA00004651"/>
    </source>
</evidence>
<evidence type="ECO:0000313" key="16">
    <source>
        <dbReference type="Proteomes" id="UP001215461"/>
    </source>
</evidence>
<comment type="subcellular location">
    <subcellularLocation>
        <location evidence="1">Cell membrane</location>
        <topology evidence="1">Multi-pass membrane protein</topology>
    </subcellularLocation>
</comment>
<keyword evidence="5" id="KW-1003">Cell membrane</keyword>
<evidence type="ECO:0000256" key="12">
    <source>
        <dbReference type="SAM" id="Phobius"/>
    </source>
</evidence>
<dbReference type="AlphaFoldDB" id="A0ABD4XJ96"/>
<evidence type="ECO:0000259" key="14">
    <source>
        <dbReference type="Pfam" id="PF13807"/>
    </source>
</evidence>
<keyword evidence="9 12" id="KW-0472">Membrane</keyword>
<sequence>MDNVIDIKRLWLIFKKNMVMMVVCGIALAGIAFGFSKFIIQPEYSSSVALLVNRKPDENTAAQLQNQQADVQMINTYKDIITRPVILNSVVKNLTTTQKQLIKKAQPATYKTLADGTRIVDKKAKSAEYKIVDSKYDKSEINRSTLSKNISISNQQDSQIFTVNVTLKNSQLARDSANEIAKVFKQKISSIMSVSNVSVVSKATNNKTPVSPNIKLFTLVGLIVGIFVGFVLGLIKELSDRTVKDINYLTDELGLINLGQINFIGKIKSVDKVVNNDSKSNEEFSRSRSKRRI</sequence>
<protein>
    <recommendedName>
        <fullName evidence="4">Capsular polysaccharide biosynthesis protein CpsC</fullName>
    </recommendedName>
</protein>
<keyword evidence="6 12" id="KW-0812">Transmembrane</keyword>
<evidence type="ECO:0000256" key="2">
    <source>
        <dbReference type="ARBA" id="ARBA00005132"/>
    </source>
</evidence>
<evidence type="ECO:0000256" key="5">
    <source>
        <dbReference type="ARBA" id="ARBA00022475"/>
    </source>
</evidence>